<dbReference type="EMBL" id="KZ819290">
    <property type="protein sequence ID" value="PWN98686.1"/>
    <property type="molecule type" value="Genomic_DNA"/>
</dbReference>
<feature type="transmembrane region" description="Helical" evidence="7">
    <location>
        <begin position="312"/>
        <end position="335"/>
    </location>
</feature>
<evidence type="ECO:0000256" key="4">
    <source>
        <dbReference type="ARBA" id="ARBA00022801"/>
    </source>
</evidence>
<sequence length="483" mass="52129">MLRSPLLLRSALRTSHGPPSTAFARQWPRSELRRALHGNAPLRRPAPTSPLFLRAVWRPAAKPATPVSVPAADALVSPDGRISAPRPEGSGQAIPAGVMDQLRGDPELYARFVNAEAPSASKALLVALGLAGSCYVAGAWWSVAQEEEAEAQRKQQGWSRLLKSGPADCPRWTAGAARLQQACDFLHLPQAVREALSDGYVSCFLRYRDLPPYSQDAVPIIALNAGVLFLWTLSRIPAAGGLRRLMNRTFLDVPSSGRRWTMLTSSFSHSGFIHFAMNNFALLSLGSVGFASANWYASSGFRRTEASAVPHLFAFAGAVGSLAALAFHIQGAVNFRMLARRAGYVFAKAKIGTQSGLGASGWIYGAMVLTVMSTPEMRLNILFLPHFQVSGTEGMLGLCMVDALCILFRVQIFAHWVHLTGAALGYAYYYYGLALWEATRAQVQEVRAQLGLSQVASQKGACRAIVPARQTAPAAAPRGERLV</sequence>
<evidence type="ECO:0000256" key="6">
    <source>
        <dbReference type="ARBA" id="ARBA00023136"/>
    </source>
</evidence>
<evidence type="ECO:0000256" key="1">
    <source>
        <dbReference type="ARBA" id="ARBA00004141"/>
    </source>
</evidence>
<feature type="domain" description="Peptidase S54 rhomboid" evidence="8">
    <location>
        <begin position="258"/>
        <end position="432"/>
    </location>
</feature>
<accession>A0A316ZBL2</accession>
<keyword evidence="4" id="KW-0378">Hydrolase</keyword>
<evidence type="ECO:0000313" key="10">
    <source>
        <dbReference type="Proteomes" id="UP000245946"/>
    </source>
</evidence>
<comment type="similarity">
    <text evidence="2">Belongs to the peptidase S54 family.</text>
</comment>
<dbReference type="STRING" id="58919.A0A316ZBL2"/>
<evidence type="ECO:0000256" key="7">
    <source>
        <dbReference type="SAM" id="Phobius"/>
    </source>
</evidence>
<evidence type="ECO:0000313" key="9">
    <source>
        <dbReference type="EMBL" id="PWN98686.1"/>
    </source>
</evidence>
<dbReference type="GO" id="GO:0004252">
    <property type="term" value="F:serine-type endopeptidase activity"/>
    <property type="evidence" value="ECO:0007669"/>
    <property type="project" value="InterPro"/>
</dbReference>
<gene>
    <name evidence="9" type="ORF">FA09DRAFT_359869</name>
</gene>
<comment type="subcellular location">
    <subcellularLocation>
        <location evidence="1">Membrane</location>
        <topology evidence="1">Multi-pass membrane protein</topology>
    </subcellularLocation>
</comment>
<feature type="transmembrane region" description="Helical" evidence="7">
    <location>
        <begin position="356"/>
        <end position="374"/>
    </location>
</feature>
<reference evidence="9 10" key="1">
    <citation type="journal article" date="2018" name="Mol. Biol. Evol.">
        <title>Broad Genomic Sampling Reveals a Smut Pathogenic Ancestry of the Fungal Clade Ustilaginomycotina.</title>
        <authorList>
            <person name="Kijpornyongpan T."/>
            <person name="Mondo S.J."/>
            <person name="Barry K."/>
            <person name="Sandor L."/>
            <person name="Lee J."/>
            <person name="Lipzen A."/>
            <person name="Pangilinan J."/>
            <person name="LaButti K."/>
            <person name="Hainaut M."/>
            <person name="Henrissat B."/>
            <person name="Grigoriev I.V."/>
            <person name="Spatafora J.W."/>
            <person name="Aime M.C."/>
        </authorList>
    </citation>
    <scope>NUCLEOTIDE SEQUENCE [LARGE SCALE GENOMIC DNA]</scope>
    <source>
        <strain evidence="9 10">MCA 4186</strain>
    </source>
</reference>
<dbReference type="Pfam" id="PF01694">
    <property type="entry name" value="Rhomboid"/>
    <property type="match status" value="1"/>
</dbReference>
<dbReference type="AlphaFoldDB" id="A0A316ZBL2"/>
<dbReference type="SUPFAM" id="SSF144091">
    <property type="entry name" value="Rhomboid-like"/>
    <property type="match status" value="1"/>
</dbReference>
<feature type="transmembrane region" description="Helical" evidence="7">
    <location>
        <begin position="217"/>
        <end position="238"/>
    </location>
</feature>
<dbReference type="Gene3D" id="1.20.1540.10">
    <property type="entry name" value="Rhomboid-like"/>
    <property type="match status" value="1"/>
</dbReference>
<evidence type="ECO:0000259" key="8">
    <source>
        <dbReference type="Pfam" id="PF01694"/>
    </source>
</evidence>
<evidence type="ECO:0000256" key="2">
    <source>
        <dbReference type="ARBA" id="ARBA00009045"/>
    </source>
</evidence>
<keyword evidence="5 7" id="KW-1133">Transmembrane helix</keyword>
<name>A0A316ZBL2_9BASI</name>
<dbReference type="PANTHER" id="PTHR43731:SF14">
    <property type="entry name" value="PRESENILIN-ASSOCIATED RHOMBOID-LIKE PROTEIN, MITOCHONDRIAL"/>
    <property type="match status" value="1"/>
</dbReference>
<protein>
    <recommendedName>
        <fullName evidence="8">Peptidase S54 rhomboid domain-containing protein</fullName>
    </recommendedName>
</protein>
<evidence type="ECO:0000256" key="5">
    <source>
        <dbReference type="ARBA" id="ARBA00022989"/>
    </source>
</evidence>
<dbReference type="InterPro" id="IPR022764">
    <property type="entry name" value="Peptidase_S54_rhomboid_dom"/>
</dbReference>
<dbReference type="GeneID" id="37272716"/>
<keyword evidence="10" id="KW-1185">Reference proteome</keyword>
<evidence type="ECO:0000256" key="3">
    <source>
        <dbReference type="ARBA" id="ARBA00022692"/>
    </source>
</evidence>
<keyword evidence="3 7" id="KW-0812">Transmembrane</keyword>
<dbReference type="GO" id="GO:0016020">
    <property type="term" value="C:membrane"/>
    <property type="evidence" value="ECO:0007669"/>
    <property type="project" value="UniProtKB-SubCell"/>
</dbReference>
<dbReference type="PANTHER" id="PTHR43731">
    <property type="entry name" value="RHOMBOID PROTEASE"/>
    <property type="match status" value="1"/>
</dbReference>
<keyword evidence="6 7" id="KW-0472">Membrane</keyword>
<feature type="transmembrane region" description="Helical" evidence="7">
    <location>
        <begin position="272"/>
        <end position="292"/>
    </location>
</feature>
<dbReference type="RefSeq" id="XP_025598965.1">
    <property type="nucleotide sequence ID" value="XM_025745172.1"/>
</dbReference>
<dbReference type="InterPro" id="IPR035952">
    <property type="entry name" value="Rhomboid-like_sf"/>
</dbReference>
<dbReference type="InterPro" id="IPR050925">
    <property type="entry name" value="Rhomboid_protease_S54"/>
</dbReference>
<proteinExistence type="inferred from homology"/>
<dbReference type="Proteomes" id="UP000245946">
    <property type="component" value="Unassembled WGS sequence"/>
</dbReference>
<organism evidence="9 10">
    <name type="scientific">Tilletiopsis washingtonensis</name>
    <dbReference type="NCBI Taxonomy" id="58919"/>
    <lineage>
        <taxon>Eukaryota</taxon>
        <taxon>Fungi</taxon>
        <taxon>Dikarya</taxon>
        <taxon>Basidiomycota</taxon>
        <taxon>Ustilaginomycotina</taxon>
        <taxon>Exobasidiomycetes</taxon>
        <taxon>Entylomatales</taxon>
        <taxon>Entylomatales incertae sedis</taxon>
        <taxon>Tilletiopsis</taxon>
    </lineage>
</organism>
<dbReference type="OrthoDB" id="10260614at2759"/>